<dbReference type="InterPro" id="IPR035069">
    <property type="entry name" value="TTHA1013/TTHA0281-like"/>
</dbReference>
<protein>
    <recommendedName>
        <fullName evidence="3">Prevent-host-death protein</fullName>
    </recommendedName>
</protein>
<name>A0ABP7S6U6_9PSEU</name>
<comment type="caution">
    <text evidence="1">The sequence shown here is derived from an EMBL/GenBank/DDBJ whole genome shotgun (WGS) entry which is preliminary data.</text>
</comment>
<gene>
    <name evidence="1" type="ORF">GCM10022247_31360</name>
</gene>
<evidence type="ECO:0000313" key="1">
    <source>
        <dbReference type="EMBL" id="GAA4007142.1"/>
    </source>
</evidence>
<dbReference type="Gene3D" id="3.30.160.620">
    <property type="match status" value="1"/>
</dbReference>
<dbReference type="Pfam" id="PF12910">
    <property type="entry name" value="PHD_like"/>
    <property type="match status" value="1"/>
</dbReference>
<organism evidence="1 2">
    <name type="scientific">Allokutzneria multivorans</name>
    <dbReference type="NCBI Taxonomy" id="1142134"/>
    <lineage>
        <taxon>Bacteria</taxon>
        <taxon>Bacillati</taxon>
        <taxon>Actinomycetota</taxon>
        <taxon>Actinomycetes</taxon>
        <taxon>Pseudonocardiales</taxon>
        <taxon>Pseudonocardiaceae</taxon>
        <taxon>Allokutzneria</taxon>
    </lineage>
</organism>
<reference evidence="2" key="1">
    <citation type="journal article" date="2019" name="Int. J. Syst. Evol. Microbiol.">
        <title>The Global Catalogue of Microorganisms (GCM) 10K type strain sequencing project: providing services to taxonomists for standard genome sequencing and annotation.</title>
        <authorList>
            <consortium name="The Broad Institute Genomics Platform"/>
            <consortium name="The Broad Institute Genome Sequencing Center for Infectious Disease"/>
            <person name="Wu L."/>
            <person name="Ma J."/>
        </authorList>
    </citation>
    <scope>NUCLEOTIDE SEQUENCE [LARGE SCALE GENOMIC DNA]</scope>
    <source>
        <strain evidence="2">JCM 17342</strain>
    </source>
</reference>
<evidence type="ECO:0000313" key="2">
    <source>
        <dbReference type="Proteomes" id="UP001501747"/>
    </source>
</evidence>
<dbReference type="InterPro" id="IPR035424">
    <property type="entry name" value="Antitoxin_RelB"/>
</dbReference>
<dbReference type="Proteomes" id="UP001501747">
    <property type="component" value="Unassembled WGS sequence"/>
</dbReference>
<evidence type="ECO:0008006" key="3">
    <source>
        <dbReference type="Google" id="ProtNLM"/>
    </source>
</evidence>
<keyword evidence="2" id="KW-1185">Reference proteome</keyword>
<dbReference type="EMBL" id="BAABAL010000009">
    <property type="protein sequence ID" value="GAA4007142.1"/>
    <property type="molecule type" value="Genomic_DNA"/>
</dbReference>
<accession>A0ABP7S6U6</accession>
<dbReference type="Gene3D" id="3.40.1620.10">
    <property type="entry name" value="YefM-like domain"/>
    <property type="match status" value="1"/>
</dbReference>
<sequence>MLDVRHVLKACCWDTTGEADMSAVHFDSYTEARAHLKDLLDAAEKGRVATVRRDAAVTAVVDVERLRHFLSSNVPSRAQVVPEGGGWSVFIPGLPVAADGTSFDEAIGEMVDALREYAEDWQERLLDAPNHRDNWGLVQLVSLSSDEQVREWLVGGAR</sequence>
<dbReference type="SUPFAM" id="SSF143100">
    <property type="entry name" value="TTHA1013/TTHA0281-like"/>
    <property type="match status" value="1"/>
</dbReference>
<proteinExistence type="predicted"/>